<dbReference type="InterPro" id="IPR029058">
    <property type="entry name" value="AB_hydrolase_fold"/>
</dbReference>
<proteinExistence type="predicted"/>
<gene>
    <name evidence="2" type="ORF">AN277_0208255</name>
</gene>
<evidence type="ECO:0000256" key="1">
    <source>
        <dbReference type="SAM" id="MobiDB-lite"/>
    </source>
</evidence>
<keyword evidence="3" id="KW-1185">Reference proteome</keyword>
<sequence>MTGLRWSLHRARPAAPSGAAGRALSPAQPPVLLVHGLAVTAAQCWVRTGWTRILAHRDLVLIQLPGHGDPAPAAGASASGEIPVEEADGVPGLLAALLEAGAEACESLGAPVLLDGLGYSLGARLLWQLAREEPEALRRLVLGGLPARDLLAELPPARTGGPSPAPDPGTGPRESAGLLGPTESGVLPGPRDPDPALAELGGVLARSTIPRDRIAALLPLVTHPRFVPAPGPGQPLLLAAGASDAIAGPDLARLAALAPRCTALPLPQRTHADALTSGIFRRVGAAHLGAAAASRD</sequence>
<dbReference type="Gene3D" id="3.40.50.1820">
    <property type="entry name" value="alpha/beta hydrolase"/>
    <property type="match status" value="1"/>
</dbReference>
<protein>
    <recommendedName>
        <fullName evidence="4">AB hydrolase-1 domain-containing protein</fullName>
    </recommendedName>
</protein>
<dbReference type="AlphaFoldDB" id="A0A199NR45"/>
<dbReference type="RefSeq" id="WP_064725625.1">
    <property type="nucleotide sequence ID" value="NZ_JBEYYV010000025.1"/>
</dbReference>
<evidence type="ECO:0008006" key="4">
    <source>
        <dbReference type="Google" id="ProtNLM"/>
    </source>
</evidence>
<evidence type="ECO:0000313" key="2">
    <source>
        <dbReference type="EMBL" id="OAX51564.1"/>
    </source>
</evidence>
<reference evidence="2" key="1">
    <citation type="submission" date="2016-06" db="EMBL/GenBank/DDBJ databases">
        <title>Identification of putative biosynthetic pathways for the production of bioactive secondary metabolites by the marine actinomycete Kocuria kristinae RUTW2-3.</title>
        <authorList>
            <person name="Waterworth S.C."/>
            <person name="Walmsley T.A."/>
            <person name="Matongo T."/>
            <person name="Davies-Coleman M.T."/>
            <person name="Dorrington R.A."/>
        </authorList>
    </citation>
    <scope>NUCLEOTIDE SEQUENCE [LARGE SCALE GENOMIC DNA]</scope>
    <source>
        <strain evidence="2">RUTW2-3</strain>
    </source>
</reference>
<dbReference type="SUPFAM" id="SSF53474">
    <property type="entry name" value="alpha/beta-Hydrolases"/>
    <property type="match status" value="1"/>
</dbReference>
<dbReference type="Proteomes" id="UP000053171">
    <property type="component" value="Unassembled WGS sequence"/>
</dbReference>
<evidence type="ECO:0000313" key="3">
    <source>
        <dbReference type="Proteomes" id="UP000053171"/>
    </source>
</evidence>
<feature type="region of interest" description="Disordered" evidence="1">
    <location>
        <begin position="153"/>
        <end position="194"/>
    </location>
</feature>
<organism evidence="2 3">
    <name type="scientific">Rothia kristinae</name>
    <dbReference type="NCBI Taxonomy" id="37923"/>
    <lineage>
        <taxon>Bacteria</taxon>
        <taxon>Bacillati</taxon>
        <taxon>Actinomycetota</taxon>
        <taxon>Actinomycetes</taxon>
        <taxon>Micrococcales</taxon>
        <taxon>Micrococcaceae</taxon>
        <taxon>Rothia</taxon>
    </lineage>
</organism>
<comment type="caution">
    <text evidence="2">The sequence shown here is derived from an EMBL/GenBank/DDBJ whole genome shotgun (WGS) entry which is preliminary data.</text>
</comment>
<dbReference type="EMBL" id="LJBJ02000016">
    <property type="protein sequence ID" value="OAX51564.1"/>
    <property type="molecule type" value="Genomic_DNA"/>
</dbReference>
<accession>A0A199NR45</accession>
<name>A0A199NR45_9MICC</name>